<keyword evidence="4 8" id="KW-0406">Ion transport</keyword>
<dbReference type="Gene3D" id="1.10.520.20">
    <property type="entry name" value="N-terminal domain of the delta subunit of the F1F0-ATP synthase"/>
    <property type="match status" value="1"/>
</dbReference>
<name>A0A918PV50_9CAUL</name>
<dbReference type="NCBIfam" id="NF004406">
    <property type="entry name" value="PRK05758.3-2"/>
    <property type="match status" value="1"/>
</dbReference>
<dbReference type="GO" id="GO:0046933">
    <property type="term" value="F:proton-transporting ATP synthase activity, rotational mechanism"/>
    <property type="evidence" value="ECO:0007669"/>
    <property type="project" value="UniProtKB-UniRule"/>
</dbReference>
<evidence type="ECO:0000256" key="6">
    <source>
        <dbReference type="ARBA" id="ARBA00023196"/>
    </source>
</evidence>
<reference evidence="9" key="1">
    <citation type="journal article" date="2014" name="Int. J. Syst. Evol. Microbiol.">
        <title>Complete genome sequence of Corynebacterium casei LMG S-19264T (=DSM 44701T), isolated from a smear-ripened cheese.</title>
        <authorList>
            <consortium name="US DOE Joint Genome Institute (JGI-PGF)"/>
            <person name="Walter F."/>
            <person name="Albersmeier A."/>
            <person name="Kalinowski J."/>
            <person name="Ruckert C."/>
        </authorList>
    </citation>
    <scope>NUCLEOTIDE SEQUENCE</scope>
    <source>
        <strain evidence="9">KCTC 32296</strain>
    </source>
</reference>
<reference evidence="9" key="2">
    <citation type="submission" date="2020-09" db="EMBL/GenBank/DDBJ databases">
        <authorList>
            <person name="Sun Q."/>
            <person name="Kim S."/>
        </authorList>
    </citation>
    <scope>NUCLEOTIDE SEQUENCE</scope>
    <source>
        <strain evidence="9">KCTC 32296</strain>
    </source>
</reference>
<evidence type="ECO:0000256" key="8">
    <source>
        <dbReference type="HAMAP-Rule" id="MF_01416"/>
    </source>
</evidence>
<keyword evidence="8" id="KW-1003">Cell membrane</keyword>
<comment type="caution">
    <text evidence="9">The sequence shown here is derived from an EMBL/GenBank/DDBJ whole genome shotgun (WGS) entry which is preliminary data.</text>
</comment>
<dbReference type="PRINTS" id="PR00125">
    <property type="entry name" value="ATPASEDELTA"/>
</dbReference>
<dbReference type="GO" id="GO:0005886">
    <property type="term" value="C:plasma membrane"/>
    <property type="evidence" value="ECO:0007669"/>
    <property type="project" value="UniProtKB-SubCell"/>
</dbReference>
<comment type="subcellular location">
    <subcellularLocation>
        <location evidence="8">Cell membrane</location>
        <topology evidence="8">Peripheral membrane protein</topology>
    </subcellularLocation>
    <subcellularLocation>
        <location evidence="1">Membrane</location>
    </subcellularLocation>
</comment>
<keyword evidence="10" id="KW-1185">Reference proteome</keyword>
<comment type="similarity">
    <text evidence="8">Belongs to the ATPase delta chain family.</text>
</comment>
<dbReference type="HAMAP" id="MF_01416">
    <property type="entry name" value="ATP_synth_delta_bact"/>
    <property type="match status" value="1"/>
</dbReference>
<evidence type="ECO:0000256" key="3">
    <source>
        <dbReference type="ARBA" id="ARBA00022781"/>
    </source>
</evidence>
<keyword evidence="6 8" id="KW-0139">CF(1)</keyword>
<proteinExistence type="inferred from homology"/>
<dbReference type="Proteomes" id="UP000662572">
    <property type="component" value="Unassembled WGS sequence"/>
</dbReference>
<evidence type="ECO:0000256" key="5">
    <source>
        <dbReference type="ARBA" id="ARBA00023136"/>
    </source>
</evidence>
<accession>A0A918PV50</accession>
<protein>
    <recommendedName>
        <fullName evidence="8">ATP synthase subunit delta</fullName>
    </recommendedName>
    <alternativeName>
        <fullName evidence="8">ATP synthase F(1) sector subunit delta</fullName>
    </alternativeName>
    <alternativeName>
        <fullName evidence="8">F-type ATPase subunit delta</fullName>
        <shortName evidence="8">F-ATPase subunit delta</shortName>
    </alternativeName>
</protein>
<evidence type="ECO:0000256" key="4">
    <source>
        <dbReference type="ARBA" id="ARBA00023065"/>
    </source>
</evidence>
<dbReference type="NCBIfam" id="TIGR01145">
    <property type="entry name" value="ATP_synt_delta"/>
    <property type="match status" value="1"/>
</dbReference>
<evidence type="ECO:0000256" key="7">
    <source>
        <dbReference type="ARBA" id="ARBA00023310"/>
    </source>
</evidence>
<keyword evidence="5 8" id="KW-0472">Membrane</keyword>
<keyword evidence="2 8" id="KW-0813">Transport</keyword>
<gene>
    <name evidence="8 9" type="primary">atpH</name>
    <name evidence="9" type="ORF">GCM10011273_04760</name>
</gene>
<sequence length="184" mass="19645">MSDIFRENEVGNRYAKAIFELARDGGALEAVYKDFATLKALITESADLRRVLGSQAFASDLKLKGLLAVAKKAKLNALTTKALNLMGHKSRLDQLGATIAGFNSLYAAHKGIVTATVTSAVALDDGQLKNLKTELAKALGREADITTLVDPAILGGLKVRVGSRLFDASLKTKLDSLKFALKRA</sequence>
<keyword evidence="3 8" id="KW-0375">Hydrogen ion transport</keyword>
<evidence type="ECO:0000313" key="9">
    <source>
        <dbReference type="EMBL" id="GGZ22922.1"/>
    </source>
</evidence>
<dbReference type="InterPro" id="IPR026015">
    <property type="entry name" value="ATP_synth_OSCP/delta_N_sf"/>
</dbReference>
<dbReference type="InterPro" id="IPR000711">
    <property type="entry name" value="ATPase_OSCP/dsu"/>
</dbReference>
<dbReference type="PANTHER" id="PTHR11910">
    <property type="entry name" value="ATP SYNTHASE DELTA CHAIN"/>
    <property type="match status" value="1"/>
</dbReference>
<evidence type="ECO:0000313" key="10">
    <source>
        <dbReference type="Proteomes" id="UP000662572"/>
    </source>
</evidence>
<evidence type="ECO:0000256" key="2">
    <source>
        <dbReference type="ARBA" id="ARBA00022448"/>
    </source>
</evidence>
<dbReference type="GO" id="GO:0045259">
    <property type="term" value="C:proton-transporting ATP synthase complex"/>
    <property type="evidence" value="ECO:0007669"/>
    <property type="project" value="UniProtKB-KW"/>
</dbReference>
<dbReference type="Pfam" id="PF00213">
    <property type="entry name" value="OSCP"/>
    <property type="match status" value="1"/>
</dbReference>
<evidence type="ECO:0000256" key="1">
    <source>
        <dbReference type="ARBA" id="ARBA00004370"/>
    </source>
</evidence>
<dbReference type="RefSeq" id="WP_189484756.1">
    <property type="nucleotide sequence ID" value="NZ_BMZB01000001.1"/>
</dbReference>
<comment type="function">
    <text evidence="8">This protein is part of the stalk that links CF(0) to CF(1). It either transmits conformational changes from CF(0) to CF(1) or is implicated in proton conduction.</text>
</comment>
<organism evidence="9 10">
    <name type="scientific">Asticcacaulis endophyticus</name>
    <dbReference type="NCBI Taxonomy" id="1395890"/>
    <lineage>
        <taxon>Bacteria</taxon>
        <taxon>Pseudomonadati</taxon>
        <taxon>Pseudomonadota</taxon>
        <taxon>Alphaproteobacteria</taxon>
        <taxon>Caulobacterales</taxon>
        <taxon>Caulobacteraceae</taxon>
        <taxon>Asticcacaulis</taxon>
    </lineage>
</organism>
<comment type="function">
    <text evidence="8">F(1)F(0) ATP synthase produces ATP from ADP in the presence of a proton or sodium gradient. F-type ATPases consist of two structural domains, F(1) containing the extramembraneous catalytic core and F(0) containing the membrane proton channel, linked together by a central stalk and a peripheral stalk. During catalysis, ATP synthesis in the catalytic domain of F(1) is coupled via a rotary mechanism of the central stalk subunits to proton translocation.</text>
</comment>
<dbReference type="AlphaFoldDB" id="A0A918PV50"/>
<dbReference type="SUPFAM" id="SSF47928">
    <property type="entry name" value="N-terminal domain of the delta subunit of the F1F0-ATP synthase"/>
    <property type="match status" value="1"/>
</dbReference>
<keyword evidence="7 8" id="KW-0066">ATP synthesis</keyword>
<dbReference type="EMBL" id="BMZB01000001">
    <property type="protein sequence ID" value="GGZ22922.1"/>
    <property type="molecule type" value="Genomic_DNA"/>
</dbReference>